<dbReference type="OrthoDB" id="2593747at2759"/>
<accession>A0A4Y9ZN40</accession>
<sequence>MGDNTCVYRNDLLTVTKEQVGVTTDLGLDPTLLLTGRGRCQQHFGDQHKKLETSNSSRVCTQDAVKIVYDMSDPDKLPPIVRDEDFYLPPDEMAIFLVEDHLFRAHRYLLAKYSPIFRDMFSLPAAKSLNSDNSPEGFTDSRPIVLPEVTILEFRTLLHYLYNMHDDSTMPKESWVALLSVAHRYDIAVVQSRTAKALVALDPPVNPVELIAIASKYDLPRRPFTAALETVIRRSQPFSIDEIEMLPSDMLTALCRGREWYIRDCNRSFSMSEAGLAANAQRIVKDIFLKGVDLA</sequence>
<evidence type="ECO:0000259" key="1">
    <source>
        <dbReference type="PROSITE" id="PS50097"/>
    </source>
</evidence>
<proteinExistence type="predicted"/>
<dbReference type="SMART" id="SM00225">
    <property type="entry name" value="BTB"/>
    <property type="match status" value="1"/>
</dbReference>
<dbReference type="Proteomes" id="UP000298061">
    <property type="component" value="Unassembled WGS sequence"/>
</dbReference>
<dbReference type="InterPro" id="IPR000210">
    <property type="entry name" value="BTB/POZ_dom"/>
</dbReference>
<feature type="domain" description="BTB" evidence="1">
    <location>
        <begin position="92"/>
        <end position="163"/>
    </location>
</feature>
<dbReference type="CDD" id="cd18186">
    <property type="entry name" value="BTB_POZ_ZBTB_KLHL-like"/>
    <property type="match status" value="1"/>
</dbReference>
<organism evidence="2 3">
    <name type="scientific">Hericium alpestre</name>
    <dbReference type="NCBI Taxonomy" id="135208"/>
    <lineage>
        <taxon>Eukaryota</taxon>
        <taxon>Fungi</taxon>
        <taxon>Dikarya</taxon>
        <taxon>Basidiomycota</taxon>
        <taxon>Agaricomycotina</taxon>
        <taxon>Agaricomycetes</taxon>
        <taxon>Russulales</taxon>
        <taxon>Hericiaceae</taxon>
        <taxon>Hericium</taxon>
    </lineage>
</organism>
<comment type="caution">
    <text evidence="2">The sequence shown here is derived from an EMBL/GenBank/DDBJ whole genome shotgun (WGS) entry which is preliminary data.</text>
</comment>
<gene>
    <name evidence="2" type="ORF">EWM64_g8598</name>
</gene>
<reference evidence="2 3" key="1">
    <citation type="submission" date="2019-02" db="EMBL/GenBank/DDBJ databases">
        <title>Genome sequencing of the rare red list fungi Hericium alpestre (H. flagellum).</title>
        <authorList>
            <person name="Buettner E."/>
            <person name="Kellner H."/>
        </authorList>
    </citation>
    <scope>NUCLEOTIDE SEQUENCE [LARGE SCALE GENOMIC DNA]</scope>
    <source>
        <strain evidence="2 3">DSM 108284</strain>
    </source>
</reference>
<dbReference type="InterPro" id="IPR011333">
    <property type="entry name" value="SKP1/BTB/POZ_sf"/>
</dbReference>
<dbReference type="SUPFAM" id="SSF54695">
    <property type="entry name" value="POZ domain"/>
    <property type="match status" value="1"/>
</dbReference>
<keyword evidence="3" id="KW-1185">Reference proteome</keyword>
<dbReference type="PROSITE" id="PS50097">
    <property type="entry name" value="BTB"/>
    <property type="match status" value="1"/>
</dbReference>
<protein>
    <recommendedName>
        <fullName evidence="1">BTB domain-containing protein</fullName>
    </recommendedName>
</protein>
<dbReference type="AlphaFoldDB" id="A0A4Y9ZN40"/>
<dbReference type="EMBL" id="SFCI01001584">
    <property type="protein sequence ID" value="TFY75413.1"/>
    <property type="molecule type" value="Genomic_DNA"/>
</dbReference>
<name>A0A4Y9ZN40_9AGAM</name>
<evidence type="ECO:0000313" key="3">
    <source>
        <dbReference type="Proteomes" id="UP000298061"/>
    </source>
</evidence>
<dbReference type="STRING" id="135208.A0A4Y9ZN40"/>
<dbReference type="Pfam" id="PF00651">
    <property type="entry name" value="BTB"/>
    <property type="match status" value="1"/>
</dbReference>
<dbReference type="Gene3D" id="3.30.710.10">
    <property type="entry name" value="Potassium Channel Kv1.1, Chain A"/>
    <property type="match status" value="1"/>
</dbReference>
<evidence type="ECO:0000313" key="2">
    <source>
        <dbReference type="EMBL" id="TFY75413.1"/>
    </source>
</evidence>